<keyword evidence="3" id="KW-1185">Reference proteome</keyword>
<sequence>MWFLLFINYSYFRCRLLYPMKKIMYLLCCLAAGAAHAQSNYQPSTVVTTGSDTLRGWIDYKEWDQNPVSFKFADNPEGRNPRVYTVKEVAAFTIKDKDYFERAVVSKSMDKTEPLEELSLGADRSTVQDTLWLRLEYTGRRLRLYGYQDRLKTRYYMREKESPVYTELAYRRYYTDGASGARKLVTDYHYREQLMTIAGKIRGLNTATLSEMLYTTEYSEKSLGRVIAFINGNEKPVRASRAKSKWEYYAGLALTGSRASYSGTHELANNASSRLSCLPGVSAGVDFLANPYVKKVLVRLDLSLSMAQADISKPMGIDGNGYIKHRFDQYNIALSPMFIYNLYNKEQLKLNLGAGLSFNYAIYSNNVYEQKYNLGGPGGSYNYKESVKMEPAWLGIPVRAGLILRRHIDIYVQYHVITSTVASFADHSIGIQSFRVGVNYLLP</sequence>
<feature type="signal peptide" evidence="1">
    <location>
        <begin position="1"/>
        <end position="37"/>
    </location>
</feature>
<reference evidence="2 3" key="1">
    <citation type="submission" date="2018-03" db="EMBL/GenBank/DDBJ databases">
        <title>Genomic Encyclopedia of Type Strains, Phase III (KMG-III): the genomes of soil and plant-associated and newly described type strains.</title>
        <authorList>
            <person name="Whitman W."/>
        </authorList>
    </citation>
    <scope>NUCLEOTIDE SEQUENCE [LARGE SCALE GENOMIC DNA]</scope>
    <source>
        <strain evidence="2 3">CGMCC 1.12700</strain>
    </source>
</reference>
<accession>A0A2P8DDB4</accession>
<name>A0A2P8DDB4_9BACT</name>
<evidence type="ECO:0008006" key="4">
    <source>
        <dbReference type="Google" id="ProtNLM"/>
    </source>
</evidence>
<evidence type="ECO:0000256" key="1">
    <source>
        <dbReference type="SAM" id="SignalP"/>
    </source>
</evidence>
<evidence type="ECO:0000313" key="2">
    <source>
        <dbReference type="EMBL" id="PSK95189.1"/>
    </source>
</evidence>
<proteinExistence type="predicted"/>
<organism evidence="2 3">
    <name type="scientific">Taibaiella chishuiensis</name>
    <dbReference type="NCBI Taxonomy" id="1434707"/>
    <lineage>
        <taxon>Bacteria</taxon>
        <taxon>Pseudomonadati</taxon>
        <taxon>Bacteroidota</taxon>
        <taxon>Chitinophagia</taxon>
        <taxon>Chitinophagales</taxon>
        <taxon>Chitinophagaceae</taxon>
        <taxon>Taibaiella</taxon>
    </lineage>
</organism>
<dbReference type="Proteomes" id="UP000240572">
    <property type="component" value="Unassembled WGS sequence"/>
</dbReference>
<protein>
    <recommendedName>
        <fullName evidence="4">Outer membrane protein with beta-barrel domain</fullName>
    </recommendedName>
</protein>
<comment type="caution">
    <text evidence="2">The sequence shown here is derived from an EMBL/GenBank/DDBJ whole genome shotgun (WGS) entry which is preliminary data.</text>
</comment>
<feature type="chain" id="PRO_5015186438" description="Outer membrane protein with beta-barrel domain" evidence="1">
    <location>
        <begin position="38"/>
        <end position="443"/>
    </location>
</feature>
<keyword evidence="1" id="KW-0732">Signal</keyword>
<dbReference type="EMBL" id="PYGD01000001">
    <property type="protein sequence ID" value="PSK95189.1"/>
    <property type="molecule type" value="Genomic_DNA"/>
</dbReference>
<evidence type="ECO:0000313" key="3">
    <source>
        <dbReference type="Proteomes" id="UP000240572"/>
    </source>
</evidence>
<gene>
    <name evidence="2" type="ORF">B0I18_1011355</name>
</gene>
<dbReference type="AlphaFoldDB" id="A0A2P8DDB4"/>